<evidence type="ECO:0000256" key="2">
    <source>
        <dbReference type="SAM" id="SignalP"/>
    </source>
</evidence>
<feature type="repeat" description="TPR" evidence="1">
    <location>
        <begin position="139"/>
        <end position="172"/>
    </location>
</feature>
<evidence type="ECO:0008006" key="5">
    <source>
        <dbReference type="Google" id="ProtNLM"/>
    </source>
</evidence>
<accession>A0AA88XVR3</accession>
<dbReference type="SMART" id="SM00028">
    <property type="entry name" value="TPR"/>
    <property type="match status" value="6"/>
</dbReference>
<dbReference type="EMBL" id="VSWD01000009">
    <property type="protein sequence ID" value="KAK3093376.1"/>
    <property type="molecule type" value="Genomic_DNA"/>
</dbReference>
<organism evidence="3 4">
    <name type="scientific">Pinctada imbricata</name>
    <name type="common">Atlantic pearl-oyster</name>
    <name type="synonym">Pinctada martensii</name>
    <dbReference type="NCBI Taxonomy" id="66713"/>
    <lineage>
        <taxon>Eukaryota</taxon>
        <taxon>Metazoa</taxon>
        <taxon>Spiralia</taxon>
        <taxon>Lophotrochozoa</taxon>
        <taxon>Mollusca</taxon>
        <taxon>Bivalvia</taxon>
        <taxon>Autobranchia</taxon>
        <taxon>Pteriomorphia</taxon>
        <taxon>Pterioida</taxon>
        <taxon>Pterioidea</taxon>
        <taxon>Pteriidae</taxon>
        <taxon>Pinctada</taxon>
    </lineage>
</organism>
<name>A0AA88XVR3_PINIB</name>
<reference evidence="3" key="1">
    <citation type="submission" date="2019-08" db="EMBL/GenBank/DDBJ databases">
        <title>The improved chromosome-level genome for the pearl oyster Pinctada fucata martensii using PacBio sequencing and Hi-C.</title>
        <authorList>
            <person name="Zheng Z."/>
        </authorList>
    </citation>
    <scope>NUCLEOTIDE SEQUENCE</scope>
    <source>
        <strain evidence="3">ZZ-2019</strain>
        <tissue evidence="3">Adductor muscle</tissue>
    </source>
</reference>
<evidence type="ECO:0000256" key="1">
    <source>
        <dbReference type="PROSITE-ProRule" id="PRU00339"/>
    </source>
</evidence>
<feature type="repeat" description="TPR" evidence="1">
    <location>
        <begin position="212"/>
        <end position="245"/>
    </location>
</feature>
<evidence type="ECO:0000313" key="3">
    <source>
        <dbReference type="EMBL" id="KAK3093376.1"/>
    </source>
</evidence>
<gene>
    <name evidence="3" type="ORF">FSP39_014746</name>
</gene>
<feature type="repeat" description="TPR" evidence="1">
    <location>
        <begin position="280"/>
        <end position="313"/>
    </location>
</feature>
<sequence length="855" mass="97399">MARVTFLFLLTLLVPSTKLDPMCDVANVQVENEDGTFQVFEVKRLEPVVGETCVFCSQKPVNSVPRPTQLRTNVFISAGEVSTKCEFQVEELPIGLCSSLRDQGHCTKDEQSCEHDPEDLAEDIVKQGLLPLASGDYEKDKAVAVGFVLLNMGSLDEAMSRFTKLLKIYPDNNAAFYGRGIVYQRRGLQEIANAAKSVREFTEAIMQSKKFHEPYERRAESYIALHHYDEALDDLNKAAETSPSKRLYFIRGIVNLLLENFADAERDFKKTLDSESSLYLPSYFHLGIALYYRGKIRNAIEVFKEVLQNKPDHVDASTSLAQAFRELGNIKAASRRFNQSVHMNPRHAQTLQLWGSLLYTLGDFGNALLKFDRCLLIDSKNINCQYMKALSLIAGGRIFNGLKSATKVMVHNTPAIKASPDFMKAHYLREYARYLHSHLDDPFLQFNPDEDLDGDFKNRWSRELSFDFKDSYKEQPGLQPEISDVAFVHIVQYSKNIQGLLCKAHKIGLSMQVISDGFIQSRRHNLAMGLASLHIAQLLDRRWREMRVHKQVKSLDWRDIYNIAVQYRRLVDPGQAVFWLDKMPDHSTRDGYRTDFSFIKGPTQNIKVMQYYDLVFKLLKTMLEHYSGEGTIFYPELQDDIEKAKTCEDLLVIAKKRNINQNGFMVSTQVPSSHKSKENDRLEGSMITLTKDIDKNLIFSINIANTKSRTKQYHAEIDMVFNQLQEEIKRTGVHKLLSTDSVLDKVLTMAYYFYNMMPLTRGTSAVAYSVVVGLVMSVHRVVNGKIPAGKLLEMEAILSGAPDAFILVTKNWMNVKTAEIPITIHPKIYEVFPTVRSVLEVLNANTDLCVYPSKP</sequence>
<dbReference type="Gene3D" id="1.25.40.10">
    <property type="entry name" value="Tetratricopeptide repeat domain"/>
    <property type="match status" value="2"/>
</dbReference>
<proteinExistence type="predicted"/>
<feature type="chain" id="PRO_5041682604" description="Tetratricopeptide repeat protein 13" evidence="2">
    <location>
        <begin position="20"/>
        <end position="855"/>
    </location>
</feature>
<comment type="caution">
    <text evidence="3">The sequence shown here is derived from an EMBL/GenBank/DDBJ whole genome shotgun (WGS) entry which is preliminary data.</text>
</comment>
<evidence type="ECO:0000313" key="4">
    <source>
        <dbReference type="Proteomes" id="UP001186944"/>
    </source>
</evidence>
<dbReference type="Pfam" id="PF13432">
    <property type="entry name" value="TPR_16"/>
    <property type="match status" value="1"/>
</dbReference>
<dbReference type="SUPFAM" id="SSF48452">
    <property type="entry name" value="TPR-like"/>
    <property type="match status" value="1"/>
</dbReference>
<feature type="signal peptide" evidence="2">
    <location>
        <begin position="1"/>
        <end position="19"/>
    </location>
</feature>
<dbReference type="AlphaFoldDB" id="A0AA88XVR3"/>
<keyword evidence="1" id="KW-0802">TPR repeat</keyword>
<feature type="repeat" description="TPR" evidence="1">
    <location>
        <begin position="314"/>
        <end position="347"/>
    </location>
</feature>
<dbReference type="Proteomes" id="UP001186944">
    <property type="component" value="Unassembled WGS sequence"/>
</dbReference>
<dbReference type="InterPro" id="IPR019734">
    <property type="entry name" value="TPR_rpt"/>
</dbReference>
<dbReference type="InterPro" id="IPR011990">
    <property type="entry name" value="TPR-like_helical_dom_sf"/>
</dbReference>
<dbReference type="PANTHER" id="PTHR44523">
    <property type="entry name" value="TETRATRICOPEPTIDE REPEAT PROTEIN 13"/>
    <property type="match status" value="1"/>
</dbReference>
<keyword evidence="4" id="KW-1185">Reference proteome</keyword>
<dbReference type="Pfam" id="PF14559">
    <property type="entry name" value="TPR_19"/>
    <property type="match status" value="1"/>
</dbReference>
<dbReference type="PANTHER" id="PTHR44523:SF1">
    <property type="entry name" value="TETRATRICOPEPTIDE REPEAT PROTEIN 13"/>
    <property type="match status" value="1"/>
</dbReference>
<protein>
    <recommendedName>
        <fullName evidence="5">Tetratricopeptide repeat protein 13</fullName>
    </recommendedName>
</protein>
<keyword evidence="2" id="KW-0732">Signal</keyword>
<dbReference type="PROSITE" id="PS50005">
    <property type="entry name" value="TPR"/>
    <property type="match status" value="4"/>
</dbReference>